<comment type="caution">
    <text evidence="12">The sequence shown here is derived from an EMBL/GenBank/DDBJ whole genome shotgun (WGS) entry which is preliminary data.</text>
</comment>
<dbReference type="RefSeq" id="WP_116430482.1">
    <property type="nucleotide sequence ID" value="NZ_NMUF01000013.1"/>
</dbReference>
<evidence type="ECO:0000256" key="2">
    <source>
        <dbReference type="ARBA" id="ARBA00022448"/>
    </source>
</evidence>
<protein>
    <submittedName>
        <fullName evidence="12">Uncharacterized protein</fullName>
    </submittedName>
</protein>
<keyword evidence="7" id="KW-0249">Electron transport</keyword>
<keyword evidence="2" id="KW-0813">Transport</keyword>
<evidence type="ECO:0000256" key="7">
    <source>
        <dbReference type="ARBA" id="ARBA00022982"/>
    </source>
</evidence>
<evidence type="ECO:0000256" key="5">
    <source>
        <dbReference type="ARBA" id="ARBA00022692"/>
    </source>
</evidence>
<evidence type="ECO:0000256" key="9">
    <source>
        <dbReference type="ARBA" id="ARBA00023004"/>
    </source>
</evidence>
<dbReference type="InterPro" id="IPR002585">
    <property type="entry name" value="Cyt-d_ubiquinol_oxidase_su_1"/>
</dbReference>
<evidence type="ECO:0000256" key="10">
    <source>
        <dbReference type="ARBA" id="ARBA00023136"/>
    </source>
</evidence>
<evidence type="ECO:0000256" key="6">
    <source>
        <dbReference type="ARBA" id="ARBA00022723"/>
    </source>
</evidence>
<evidence type="ECO:0000256" key="8">
    <source>
        <dbReference type="ARBA" id="ARBA00022989"/>
    </source>
</evidence>
<organism evidence="12 13">
    <name type="scientific">Pyrobaculum aerophilum</name>
    <dbReference type="NCBI Taxonomy" id="13773"/>
    <lineage>
        <taxon>Archaea</taxon>
        <taxon>Thermoproteota</taxon>
        <taxon>Thermoprotei</taxon>
        <taxon>Thermoproteales</taxon>
        <taxon>Thermoproteaceae</taxon>
        <taxon>Pyrobaculum</taxon>
    </lineage>
</organism>
<dbReference type="EMBL" id="NMUF01000013">
    <property type="protein sequence ID" value="RFA98986.1"/>
    <property type="molecule type" value="Genomic_DNA"/>
</dbReference>
<gene>
    <name evidence="12" type="ORF">CGL52_06265</name>
</gene>
<dbReference type="GO" id="GO:0005886">
    <property type="term" value="C:plasma membrane"/>
    <property type="evidence" value="ECO:0007669"/>
    <property type="project" value="UniProtKB-SubCell"/>
</dbReference>
<dbReference type="GO" id="GO:0070069">
    <property type="term" value="C:cytochrome complex"/>
    <property type="evidence" value="ECO:0007669"/>
    <property type="project" value="InterPro"/>
</dbReference>
<feature type="transmembrane region" description="Helical" evidence="11">
    <location>
        <begin position="20"/>
        <end position="39"/>
    </location>
</feature>
<keyword evidence="8 11" id="KW-1133">Transmembrane helix</keyword>
<keyword evidence="9" id="KW-0408">Iron</keyword>
<dbReference type="AlphaFoldDB" id="A0A371R4K5"/>
<dbReference type="Pfam" id="PF01654">
    <property type="entry name" value="Cyt_bd_oxida_I"/>
    <property type="match status" value="1"/>
</dbReference>
<name>A0A371R4K5_9CREN</name>
<keyword evidence="5 11" id="KW-0812">Transmembrane</keyword>
<accession>A0A371R4K5</accession>
<proteinExistence type="predicted"/>
<evidence type="ECO:0000256" key="3">
    <source>
        <dbReference type="ARBA" id="ARBA00022475"/>
    </source>
</evidence>
<keyword evidence="4" id="KW-0349">Heme</keyword>
<keyword evidence="6" id="KW-0479">Metal-binding</keyword>
<dbReference type="OrthoDB" id="41618at2157"/>
<evidence type="ECO:0000313" key="13">
    <source>
        <dbReference type="Proteomes" id="UP000256877"/>
    </source>
</evidence>
<dbReference type="GO" id="GO:0009055">
    <property type="term" value="F:electron transfer activity"/>
    <property type="evidence" value="ECO:0007669"/>
    <property type="project" value="InterPro"/>
</dbReference>
<dbReference type="GO" id="GO:0046872">
    <property type="term" value="F:metal ion binding"/>
    <property type="evidence" value="ECO:0007669"/>
    <property type="project" value="UniProtKB-KW"/>
</dbReference>
<keyword evidence="10 11" id="KW-0472">Membrane</keyword>
<evidence type="ECO:0000256" key="4">
    <source>
        <dbReference type="ARBA" id="ARBA00022617"/>
    </source>
</evidence>
<comment type="subcellular location">
    <subcellularLocation>
        <location evidence="1">Cell membrane</location>
        <topology evidence="1">Multi-pass membrane protein</topology>
    </subcellularLocation>
</comment>
<evidence type="ECO:0000313" key="12">
    <source>
        <dbReference type="EMBL" id="RFA98986.1"/>
    </source>
</evidence>
<keyword evidence="3" id="KW-1003">Cell membrane</keyword>
<evidence type="ECO:0000256" key="11">
    <source>
        <dbReference type="SAM" id="Phobius"/>
    </source>
</evidence>
<dbReference type="GO" id="GO:0019646">
    <property type="term" value="P:aerobic electron transport chain"/>
    <property type="evidence" value="ECO:0007669"/>
    <property type="project" value="InterPro"/>
</dbReference>
<evidence type="ECO:0000256" key="1">
    <source>
        <dbReference type="ARBA" id="ARBA00004651"/>
    </source>
</evidence>
<dbReference type="Proteomes" id="UP000256877">
    <property type="component" value="Unassembled WGS sequence"/>
</dbReference>
<reference evidence="12 13" key="1">
    <citation type="submission" date="2017-07" db="EMBL/GenBank/DDBJ databases">
        <title>Draft genome sequence of aerobic hyperthermophilic archaea, Pyrobaculum aerophilum YKB31 and YKB32.</title>
        <authorList>
            <person name="Mochizuki T."/>
            <person name="Berliner A.J."/>
            <person name="Yoshida-Takashima Y."/>
            <person name="Takaki Y."/>
            <person name="Nunoura T."/>
            <person name="Takai K."/>
        </authorList>
    </citation>
    <scope>NUCLEOTIDE SEQUENCE [LARGE SCALE GENOMIC DNA]</scope>
    <source>
        <strain evidence="12 13">YKB32</strain>
    </source>
</reference>
<sequence>MANPNPLLTLSALGVYFHGVYVSLNLGLPIAIGVMLWKWRRTGDNDYYRAAKTYQLAASPRSA</sequence>